<feature type="transmembrane region" description="Helical" evidence="1">
    <location>
        <begin position="35"/>
        <end position="55"/>
    </location>
</feature>
<keyword evidence="1" id="KW-0472">Membrane</keyword>
<dbReference type="EMBL" id="FOOX01000045">
    <property type="protein sequence ID" value="SFH42725.1"/>
    <property type="molecule type" value="Genomic_DNA"/>
</dbReference>
<evidence type="ECO:0000313" key="2">
    <source>
        <dbReference type="EMBL" id="SFH42725.1"/>
    </source>
</evidence>
<dbReference type="AlphaFoldDB" id="A0A1I2ZYI6"/>
<organism evidence="2 3">
    <name type="scientific">Desulfotruncus arcticus DSM 17038</name>
    <dbReference type="NCBI Taxonomy" id="1121424"/>
    <lineage>
        <taxon>Bacteria</taxon>
        <taxon>Bacillati</taxon>
        <taxon>Bacillota</taxon>
        <taxon>Clostridia</taxon>
        <taxon>Eubacteriales</taxon>
        <taxon>Desulfallaceae</taxon>
        <taxon>Desulfotruncus</taxon>
    </lineage>
</organism>
<keyword evidence="1" id="KW-0812">Transmembrane</keyword>
<evidence type="ECO:0000256" key="1">
    <source>
        <dbReference type="SAM" id="Phobius"/>
    </source>
</evidence>
<feature type="non-terminal residue" evidence="2">
    <location>
        <position position="85"/>
    </location>
</feature>
<dbReference type="STRING" id="341036.SAMN05660649_05166"/>
<reference evidence="3" key="1">
    <citation type="submission" date="2016-10" db="EMBL/GenBank/DDBJ databases">
        <authorList>
            <person name="Varghese N."/>
            <person name="Submissions S."/>
        </authorList>
    </citation>
    <scope>NUCLEOTIDE SEQUENCE [LARGE SCALE GENOMIC DNA]</scope>
    <source>
        <strain evidence="3">DSM 17038</strain>
    </source>
</reference>
<dbReference type="Proteomes" id="UP000199337">
    <property type="component" value="Unassembled WGS sequence"/>
</dbReference>
<proteinExistence type="predicted"/>
<protein>
    <submittedName>
        <fullName evidence="2">Uncharacterized protein</fullName>
    </submittedName>
</protein>
<accession>A0A1I2ZYI6</accession>
<keyword evidence="1" id="KW-1133">Transmembrane helix</keyword>
<name>A0A1I2ZYI6_9FIRM</name>
<evidence type="ECO:0000313" key="3">
    <source>
        <dbReference type="Proteomes" id="UP000199337"/>
    </source>
</evidence>
<gene>
    <name evidence="2" type="ORF">SAMN05660649_05166</name>
</gene>
<keyword evidence="3" id="KW-1185">Reference proteome</keyword>
<sequence length="85" mass="9745">MIMIIKNAGVKQLPKSLQSTFLELKISNYLRKAGIVKGLGFSCLTVFCLVFSMVFENKNWFRLLQSSKKEDLPGKNVVYRFLNNP</sequence>